<evidence type="ECO:0000256" key="3">
    <source>
        <dbReference type="ARBA" id="ARBA00022475"/>
    </source>
</evidence>
<comment type="caution">
    <text evidence="9">The sequence shown here is derived from an EMBL/GenBank/DDBJ whole genome shotgun (WGS) entry which is preliminary data.</text>
</comment>
<keyword evidence="5 7" id="KW-1133">Transmembrane helix</keyword>
<organism evidence="9 10">
    <name type="scientific">Nitrolancea hollandica Lb</name>
    <dbReference type="NCBI Taxonomy" id="1129897"/>
    <lineage>
        <taxon>Bacteria</taxon>
        <taxon>Pseudomonadati</taxon>
        <taxon>Thermomicrobiota</taxon>
        <taxon>Thermomicrobia</taxon>
        <taxon>Sphaerobacterales</taxon>
        <taxon>Sphaerobacterineae</taxon>
        <taxon>Sphaerobacteraceae</taxon>
        <taxon>Nitrolancea</taxon>
    </lineage>
</organism>
<evidence type="ECO:0000259" key="8">
    <source>
        <dbReference type="Pfam" id="PF09335"/>
    </source>
</evidence>
<dbReference type="InterPro" id="IPR032816">
    <property type="entry name" value="VTT_dom"/>
</dbReference>
<accession>I4EG98</accession>
<keyword evidence="6 7" id="KW-0472">Membrane</keyword>
<keyword evidence="4 7" id="KW-0812">Transmembrane</keyword>
<name>I4EG98_9BACT</name>
<feature type="transmembrane region" description="Helical" evidence="7">
    <location>
        <begin position="171"/>
        <end position="203"/>
    </location>
</feature>
<dbReference type="PANTHER" id="PTHR30353:SF0">
    <property type="entry name" value="TRANSMEMBRANE PROTEIN"/>
    <property type="match status" value="1"/>
</dbReference>
<dbReference type="Pfam" id="PF09335">
    <property type="entry name" value="VTT_dom"/>
    <property type="match status" value="1"/>
</dbReference>
<evidence type="ECO:0000256" key="1">
    <source>
        <dbReference type="ARBA" id="ARBA00004651"/>
    </source>
</evidence>
<dbReference type="PANTHER" id="PTHR30353">
    <property type="entry name" value="INNER MEMBRANE PROTEIN DEDA-RELATED"/>
    <property type="match status" value="1"/>
</dbReference>
<keyword evidence="3 7" id="KW-1003">Cell membrane</keyword>
<proteinExistence type="inferred from homology"/>
<protein>
    <submittedName>
        <fullName evidence="9">Protein dedA</fullName>
    </submittedName>
</protein>
<comment type="subcellular location">
    <subcellularLocation>
        <location evidence="1 7">Cell membrane</location>
        <topology evidence="1 7">Multi-pass membrane protein</topology>
    </subcellularLocation>
</comment>
<dbReference type="InterPro" id="IPR032818">
    <property type="entry name" value="DedA-like"/>
</dbReference>
<dbReference type="Proteomes" id="UP000004221">
    <property type="component" value="Unassembled WGS sequence"/>
</dbReference>
<dbReference type="EMBL" id="CAGS01000183">
    <property type="protein sequence ID" value="CCF83710.1"/>
    <property type="molecule type" value="Genomic_DNA"/>
</dbReference>
<keyword evidence="10" id="KW-1185">Reference proteome</keyword>
<evidence type="ECO:0000313" key="10">
    <source>
        <dbReference type="Proteomes" id="UP000004221"/>
    </source>
</evidence>
<evidence type="ECO:0000256" key="6">
    <source>
        <dbReference type="ARBA" id="ARBA00023136"/>
    </source>
</evidence>
<feature type="transmembrane region" description="Helical" evidence="7">
    <location>
        <begin position="141"/>
        <end position="165"/>
    </location>
</feature>
<evidence type="ECO:0000256" key="5">
    <source>
        <dbReference type="ARBA" id="ARBA00022989"/>
    </source>
</evidence>
<reference evidence="9 10" key="1">
    <citation type="journal article" date="2012" name="ISME J.">
        <title>Nitrification expanded: discovery, physiology and genomics of a nitrite-oxidizing bacterium from the phylum Chloroflexi.</title>
        <authorList>
            <person name="Sorokin D.Y."/>
            <person name="Lucker S."/>
            <person name="Vejmelkova D."/>
            <person name="Kostrikina N.A."/>
            <person name="Kleerebezem R."/>
            <person name="Rijpstra W.I."/>
            <person name="Damste J.S."/>
            <person name="Le Paslier D."/>
            <person name="Muyzer G."/>
            <person name="Wagner M."/>
            <person name="van Loosdrecht M.C."/>
            <person name="Daims H."/>
        </authorList>
    </citation>
    <scope>NUCLEOTIDE SEQUENCE [LARGE SCALE GENOMIC DNA]</scope>
    <source>
        <strain evidence="10">none</strain>
    </source>
</reference>
<dbReference type="GO" id="GO:0005886">
    <property type="term" value="C:plasma membrane"/>
    <property type="evidence" value="ECO:0007669"/>
    <property type="project" value="UniProtKB-SubCell"/>
</dbReference>
<evidence type="ECO:0000256" key="7">
    <source>
        <dbReference type="RuleBase" id="RU367016"/>
    </source>
</evidence>
<sequence length="213" mass="23285">MSHIDPLELIRTFGYIGMFGIIFAETGLLIGFFLPGDTLLFTAGFLASQDKLNIWILFPLCFFAAVVGNSVGYGIGAKAGPALFRRKNSTFFDPEHLHRASAFFDRHGGKAVVLARFVPIARTFVPVVAGAGQMPYSRFTLYNVVGAIPWTIGVTTLGYFFGHVIPNIDRFLLPVILAAILVSALPTIIRFVPGGAGLTSLLLRQLRRNSPRR</sequence>
<dbReference type="RefSeq" id="WP_008477257.1">
    <property type="nucleotide sequence ID" value="NZ_CAGS01000183.1"/>
</dbReference>
<evidence type="ECO:0000313" key="9">
    <source>
        <dbReference type="EMBL" id="CCF83710.1"/>
    </source>
</evidence>
<evidence type="ECO:0000256" key="2">
    <source>
        <dbReference type="ARBA" id="ARBA00010792"/>
    </source>
</evidence>
<comment type="similarity">
    <text evidence="2 7">Belongs to the DedA family.</text>
</comment>
<evidence type="ECO:0000256" key="4">
    <source>
        <dbReference type="ARBA" id="ARBA00022692"/>
    </source>
</evidence>
<feature type="transmembrane region" description="Helical" evidence="7">
    <location>
        <begin position="54"/>
        <end position="76"/>
    </location>
</feature>
<dbReference type="OrthoDB" id="9813426at2"/>
<gene>
    <name evidence="9" type="primary">dedA</name>
    <name evidence="9" type="ORF">NITHO_2630002</name>
</gene>
<dbReference type="AlphaFoldDB" id="I4EG98"/>
<feature type="domain" description="VTT" evidence="8">
    <location>
        <begin position="34"/>
        <end position="159"/>
    </location>
</feature>
<feature type="transmembrane region" description="Helical" evidence="7">
    <location>
        <begin position="12"/>
        <end position="34"/>
    </location>
</feature>